<protein>
    <submittedName>
        <fullName evidence="2">Uncharacterized protein</fullName>
    </submittedName>
</protein>
<evidence type="ECO:0000256" key="1">
    <source>
        <dbReference type="SAM" id="Coils"/>
    </source>
</evidence>
<dbReference type="EMBL" id="CP003344">
    <property type="protein sequence ID" value="AGA69009.1"/>
    <property type="molecule type" value="Genomic_DNA"/>
</dbReference>
<gene>
    <name evidence="2" type="ordered locus">Desdi_1516</name>
</gene>
<reference evidence="3" key="1">
    <citation type="submission" date="2012-02" db="EMBL/GenBank/DDBJ databases">
        <title>Complete sequence of Desulfitobacterium dichloroeliminans LMG P-21439.</title>
        <authorList>
            <person name="Lucas S."/>
            <person name="Han J."/>
            <person name="Lapidus A."/>
            <person name="Cheng J.-F."/>
            <person name="Goodwin L."/>
            <person name="Pitluck S."/>
            <person name="Peters L."/>
            <person name="Ovchinnikova G."/>
            <person name="Teshima H."/>
            <person name="Detter J.C."/>
            <person name="Han C."/>
            <person name="Tapia R."/>
            <person name="Land M."/>
            <person name="Hauser L."/>
            <person name="Kyrpides N."/>
            <person name="Ivanova N."/>
            <person name="Pagani I."/>
            <person name="Kruse T."/>
            <person name="de Vos W.M."/>
            <person name="Boon N."/>
            <person name="Smidt H."/>
            <person name="Woyke T."/>
        </authorList>
    </citation>
    <scope>NUCLEOTIDE SEQUENCE [LARGE SCALE GENOMIC DNA]</scope>
    <source>
        <strain evidence="3">LMG P-21439 / DCA1</strain>
    </source>
</reference>
<evidence type="ECO:0000313" key="2">
    <source>
        <dbReference type="EMBL" id="AGA69009.1"/>
    </source>
</evidence>
<feature type="coiled-coil region" evidence="1">
    <location>
        <begin position="6"/>
        <end position="53"/>
    </location>
</feature>
<name>L0F5D0_DESDL</name>
<dbReference type="STRING" id="871963.Desdi_1516"/>
<dbReference type="RefSeq" id="WP_015262002.1">
    <property type="nucleotide sequence ID" value="NC_019903.1"/>
</dbReference>
<organism evidence="2 3">
    <name type="scientific">Desulfitobacterium dichloroeliminans (strain LMG P-21439 / DCA1)</name>
    <dbReference type="NCBI Taxonomy" id="871963"/>
    <lineage>
        <taxon>Bacteria</taxon>
        <taxon>Bacillati</taxon>
        <taxon>Bacillota</taxon>
        <taxon>Clostridia</taxon>
        <taxon>Eubacteriales</taxon>
        <taxon>Desulfitobacteriaceae</taxon>
        <taxon>Desulfitobacterium</taxon>
    </lineage>
</organism>
<dbReference type="AlphaFoldDB" id="L0F5D0"/>
<accession>L0F5D0</accession>
<keyword evidence="1" id="KW-0175">Coiled coil</keyword>
<dbReference type="KEGG" id="ddl:Desdi_1516"/>
<keyword evidence="3" id="KW-1185">Reference proteome</keyword>
<proteinExistence type="predicted"/>
<dbReference type="Proteomes" id="UP000010797">
    <property type="component" value="Chromosome"/>
</dbReference>
<evidence type="ECO:0000313" key="3">
    <source>
        <dbReference type="Proteomes" id="UP000010797"/>
    </source>
</evidence>
<dbReference type="HOGENOM" id="CLU_211422_0_0_9"/>
<sequence length="56" mass="6963">MDDNQRRMHEHNLLRLQKELDDLRSRWPAHSVKPEMVNQREELEEEIADLRKRLKE</sequence>